<dbReference type="Proteomes" id="UP000813385">
    <property type="component" value="Unassembled WGS sequence"/>
</dbReference>
<organism evidence="2 3">
    <name type="scientific">Plectosphaerella cucumerina</name>
    <dbReference type="NCBI Taxonomy" id="40658"/>
    <lineage>
        <taxon>Eukaryota</taxon>
        <taxon>Fungi</taxon>
        <taxon>Dikarya</taxon>
        <taxon>Ascomycota</taxon>
        <taxon>Pezizomycotina</taxon>
        <taxon>Sordariomycetes</taxon>
        <taxon>Hypocreomycetidae</taxon>
        <taxon>Glomerellales</taxon>
        <taxon>Plectosphaerellaceae</taxon>
        <taxon>Plectosphaerella</taxon>
    </lineage>
</organism>
<keyword evidence="3" id="KW-1185">Reference proteome</keyword>
<protein>
    <submittedName>
        <fullName evidence="2">Uncharacterized protein</fullName>
    </submittedName>
</protein>
<evidence type="ECO:0000256" key="1">
    <source>
        <dbReference type="SAM" id="MobiDB-lite"/>
    </source>
</evidence>
<gene>
    <name evidence="2" type="ORF">B0T11DRAFT_81089</name>
</gene>
<accession>A0A8K0X3G1</accession>
<proteinExistence type="predicted"/>
<reference evidence="2" key="1">
    <citation type="journal article" date="2021" name="Nat. Commun.">
        <title>Genetic determinants of endophytism in the Arabidopsis root mycobiome.</title>
        <authorList>
            <person name="Mesny F."/>
            <person name="Miyauchi S."/>
            <person name="Thiergart T."/>
            <person name="Pickel B."/>
            <person name="Atanasova L."/>
            <person name="Karlsson M."/>
            <person name="Huettel B."/>
            <person name="Barry K.W."/>
            <person name="Haridas S."/>
            <person name="Chen C."/>
            <person name="Bauer D."/>
            <person name="Andreopoulos W."/>
            <person name="Pangilinan J."/>
            <person name="LaButti K."/>
            <person name="Riley R."/>
            <person name="Lipzen A."/>
            <person name="Clum A."/>
            <person name="Drula E."/>
            <person name="Henrissat B."/>
            <person name="Kohler A."/>
            <person name="Grigoriev I.V."/>
            <person name="Martin F.M."/>
            <person name="Hacquard S."/>
        </authorList>
    </citation>
    <scope>NUCLEOTIDE SEQUENCE</scope>
    <source>
        <strain evidence="2">MPI-CAGE-AT-0016</strain>
    </source>
</reference>
<name>A0A8K0X3G1_9PEZI</name>
<feature type="region of interest" description="Disordered" evidence="1">
    <location>
        <begin position="1"/>
        <end position="78"/>
    </location>
</feature>
<comment type="caution">
    <text evidence="2">The sequence shown here is derived from an EMBL/GenBank/DDBJ whole genome shotgun (WGS) entry which is preliminary data.</text>
</comment>
<evidence type="ECO:0000313" key="3">
    <source>
        <dbReference type="Proteomes" id="UP000813385"/>
    </source>
</evidence>
<sequence>MIATLCRRPPRLSSVVPSASPVPWSRRVGSGHPRHPRHPRHPFDRPSPEEGNVGSSREGPSFEVPRSSPGYHGGMEMGAQRPDELEVQVLYNCDNQHGKKSPRRGALKSSTEAKAYSRRARALRCRHCHALRMRVGGQRASLRLFTLGFNPSTGTDSRTPMTPLCPQGHSLHPPSLHPRRHHVLTSESESFPETGAAATDLGTGLRRLGFATDHLQTIEASWPLGKQNAQTPHALSA</sequence>
<evidence type="ECO:0000313" key="2">
    <source>
        <dbReference type="EMBL" id="KAH7362144.1"/>
    </source>
</evidence>
<dbReference type="EMBL" id="JAGPXD010000003">
    <property type="protein sequence ID" value="KAH7362144.1"/>
    <property type="molecule type" value="Genomic_DNA"/>
</dbReference>
<feature type="compositionally biased region" description="Low complexity" evidence="1">
    <location>
        <begin position="11"/>
        <end position="31"/>
    </location>
</feature>
<dbReference type="AlphaFoldDB" id="A0A8K0X3G1"/>